<name>A0A8H3LFV8_9GLOM</name>
<dbReference type="AlphaFoldDB" id="A0A8H3LFV8"/>
<gene>
    <name evidence="2" type="ORF">RCL2_001340300</name>
</gene>
<reference evidence="2" key="1">
    <citation type="submission" date="2019-10" db="EMBL/GenBank/DDBJ databases">
        <title>Conservation and host-specific expression of non-tandemly repeated heterogenous ribosome RNA gene in arbuscular mycorrhizal fungi.</title>
        <authorList>
            <person name="Maeda T."/>
            <person name="Kobayashi Y."/>
            <person name="Nakagawa T."/>
            <person name="Ezawa T."/>
            <person name="Yamaguchi K."/>
            <person name="Bino T."/>
            <person name="Nishimoto Y."/>
            <person name="Shigenobu S."/>
            <person name="Kawaguchi M."/>
        </authorList>
    </citation>
    <scope>NUCLEOTIDE SEQUENCE</scope>
    <source>
        <strain evidence="2">HR1</strain>
    </source>
</reference>
<comment type="caution">
    <text evidence="2">The sequence shown here is derived from an EMBL/GenBank/DDBJ whole genome shotgun (WGS) entry which is preliminary data.</text>
</comment>
<feature type="compositionally biased region" description="Polar residues" evidence="1">
    <location>
        <begin position="1"/>
        <end position="10"/>
    </location>
</feature>
<evidence type="ECO:0000313" key="3">
    <source>
        <dbReference type="Proteomes" id="UP000615446"/>
    </source>
</evidence>
<feature type="region of interest" description="Disordered" evidence="1">
    <location>
        <begin position="1"/>
        <end position="27"/>
    </location>
</feature>
<organism evidence="2 3">
    <name type="scientific">Rhizophagus clarus</name>
    <dbReference type="NCBI Taxonomy" id="94130"/>
    <lineage>
        <taxon>Eukaryota</taxon>
        <taxon>Fungi</taxon>
        <taxon>Fungi incertae sedis</taxon>
        <taxon>Mucoromycota</taxon>
        <taxon>Glomeromycotina</taxon>
        <taxon>Glomeromycetes</taxon>
        <taxon>Glomerales</taxon>
        <taxon>Glomeraceae</taxon>
        <taxon>Rhizophagus</taxon>
    </lineage>
</organism>
<evidence type="ECO:0000313" key="2">
    <source>
        <dbReference type="EMBL" id="GES86349.1"/>
    </source>
</evidence>
<sequence length="163" mass="18779">MSTMFVSLTSDKTKDSNNTKQQSMHKETAKDIARQLDLMTECIEKLLLDNNQDIKAPEISIYFYENGSSPKIKKGNQPYEIGNHKDFNPYEEIAFHIIKHFNEEIQKYLCIKVKGLGFKVEQLGAGTIKISLNNYFDKDLILSFSNIFPTIHNRNWAQNGLSK</sequence>
<proteinExistence type="predicted"/>
<dbReference type="Proteomes" id="UP000615446">
    <property type="component" value="Unassembled WGS sequence"/>
</dbReference>
<accession>A0A8H3LFV8</accession>
<protein>
    <submittedName>
        <fullName evidence="2">Uncharacterized protein</fullName>
    </submittedName>
</protein>
<dbReference type="OrthoDB" id="10300112at2759"/>
<dbReference type="EMBL" id="BLAL01000160">
    <property type="protein sequence ID" value="GES86349.1"/>
    <property type="molecule type" value="Genomic_DNA"/>
</dbReference>
<evidence type="ECO:0000256" key="1">
    <source>
        <dbReference type="SAM" id="MobiDB-lite"/>
    </source>
</evidence>